<proteinExistence type="inferred from homology"/>
<reference evidence="7" key="1">
    <citation type="submission" date="2020-09" db="EMBL/GenBank/DDBJ databases">
        <title>A novel bacterium of genus Hazenella, isolated from South China Sea.</title>
        <authorList>
            <person name="Huang H."/>
            <person name="Mo K."/>
            <person name="Hu Y."/>
        </authorList>
    </citation>
    <scope>NUCLEOTIDE SEQUENCE</scope>
    <source>
        <strain evidence="7">IB182357</strain>
    </source>
</reference>
<evidence type="ECO:0000256" key="3">
    <source>
        <dbReference type="ARBA" id="ARBA00047806"/>
    </source>
</evidence>
<dbReference type="EC" id="1.8.4.11" evidence="5"/>
<evidence type="ECO:0000256" key="5">
    <source>
        <dbReference type="HAMAP-Rule" id="MF_01401"/>
    </source>
</evidence>
<comment type="catalytic activity">
    <reaction evidence="4 5">
        <text>[thioredoxin]-disulfide + L-methionine + H2O = L-methionine (S)-S-oxide + [thioredoxin]-dithiol</text>
        <dbReference type="Rhea" id="RHEA:19993"/>
        <dbReference type="Rhea" id="RHEA-COMP:10698"/>
        <dbReference type="Rhea" id="RHEA-COMP:10700"/>
        <dbReference type="ChEBI" id="CHEBI:15377"/>
        <dbReference type="ChEBI" id="CHEBI:29950"/>
        <dbReference type="ChEBI" id="CHEBI:50058"/>
        <dbReference type="ChEBI" id="CHEBI:57844"/>
        <dbReference type="ChEBI" id="CHEBI:58772"/>
        <dbReference type="EC" id="1.8.4.11"/>
    </reaction>
</comment>
<evidence type="ECO:0000256" key="1">
    <source>
        <dbReference type="ARBA" id="ARBA00005591"/>
    </source>
</evidence>
<feature type="active site" evidence="5">
    <location>
        <position position="56"/>
    </location>
</feature>
<evidence type="ECO:0000256" key="2">
    <source>
        <dbReference type="ARBA" id="ARBA00023002"/>
    </source>
</evidence>
<keyword evidence="2 5" id="KW-0560">Oxidoreductase</keyword>
<dbReference type="SUPFAM" id="SSF55068">
    <property type="entry name" value="Peptide methionine sulfoxide reductase"/>
    <property type="match status" value="1"/>
</dbReference>
<dbReference type="PANTHER" id="PTHR43774">
    <property type="entry name" value="PEPTIDE METHIONINE SULFOXIDE REDUCTASE"/>
    <property type="match status" value="1"/>
</dbReference>
<gene>
    <name evidence="5 7" type="primary">msrA</name>
    <name evidence="7" type="ORF">IC620_11955</name>
</gene>
<dbReference type="InterPro" id="IPR002569">
    <property type="entry name" value="Met_Sox_Rdtase_MsrA_dom"/>
</dbReference>
<dbReference type="PANTHER" id="PTHR43774:SF1">
    <property type="entry name" value="PEPTIDE METHIONINE SULFOXIDE REDUCTASE MSRA 2"/>
    <property type="match status" value="1"/>
</dbReference>
<name>A0A926RUV7_9BACL</name>
<accession>A0A926RUV7</accession>
<dbReference type="GO" id="GO:0008113">
    <property type="term" value="F:peptide-methionine (S)-S-oxide reductase activity"/>
    <property type="evidence" value="ECO:0007669"/>
    <property type="project" value="UniProtKB-UniRule"/>
</dbReference>
<dbReference type="AlphaFoldDB" id="A0A926RUV7"/>
<dbReference type="Proteomes" id="UP000661691">
    <property type="component" value="Unassembled WGS sequence"/>
</dbReference>
<evidence type="ECO:0000259" key="6">
    <source>
        <dbReference type="Pfam" id="PF01625"/>
    </source>
</evidence>
<evidence type="ECO:0000256" key="4">
    <source>
        <dbReference type="ARBA" id="ARBA00048782"/>
    </source>
</evidence>
<comment type="catalytic activity">
    <reaction evidence="3 5">
        <text>L-methionyl-[protein] + [thioredoxin]-disulfide + H2O = L-methionyl-(S)-S-oxide-[protein] + [thioredoxin]-dithiol</text>
        <dbReference type="Rhea" id="RHEA:14217"/>
        <dbReference type="Rhea" id="RHEA-COMP:10698"/>
        <dbReference type="Rhea" id="RHEA-COMP:10700"/>
        <dbReference type="Rhea" id="RHEA-COMP:12313"/>
        <dbReference type="Rhea" id="RHEA-COMP:12315"/>
        <dbReference type="ChEBI" id="CHEBI:15377"/>
        <dbReference type="ChEBI" id="CHEBI:16044"/>
        <dbReference type="ChEBI" id="CHEBI:29950"/>
        <dbReference type="ChEBI" id="CHEBI:44120"/>
        <dbReference type="ChEBI" id="CHEBI:50058"/>
        <dbReference type="EC" id="1.8.4.11"/>
    </reaction>
</comment>
<dbReference type="EMBL" id="JACXAH010000016">
    <property type="protein sequence ID" value="MBD1373067.1"/>
    <property type="molecule type" value="Genomic_DNA"/>
</dbReference>
<comment type="function">
    <text evidence="5">Has an important function as a repair enzyme for proteins that have been inactivated by oxidation. Catalyzes the reversible oxidation-reduction of methionine sulfoxide in proteins to methionine.</text>
</comment>
<sequence>MKKWLKRGVYVIGAFILLFIGVKSINSLLYKSTGSVELQVDVDGGMKEVATFAGGCFWCMEPPFEKLAGVKSVVSGYTGGTTPNPTYKQVTLGDTGHVEAVQVIYDPSQVSYEELLDVYWRQIDPTDSSGQFVDRGSSYTTAIFYHHASQKMAAEKSKKELALSDRFSMSLVTEIRAADTFYRAEEYHQDYYKKNTFQYQIYRKNSGRDQYLDEVWQDER</sequence>
<evidence type="ECO:0000313" key="7">
    <source>
        <dbReference type="EMBL" id="MBD1373067.1"/>
    </source>
</evidence>
<dbReference type="HAMAP" id="MF_01401">
    <property type="entry name" value="MsrA"/>
    <property type="match status" value="1"/>
</dbReference>
<dbReference type="Gene3D" id="3.30.1060.10">
    <property type="entry name" value="Peptide methionine sulphoxide reductase MsrA"/>
    <property type="match status" value="1"/>
</dbReference>
<protein>
    <recommendedName>
        <fullName evidence="5">Peptide methionine sulfoxide reductase MsrA</fullName>
        <shortName evidence="5">Protein-methionine-S-oxide reductase</shortName>
        <ecNumber evidence="5">1.8.4.11</ecNumber>
    </recommendedName>
    <alternativeName>
        <fullName evidence="5">Peptide-methionine (S)-S-oxide reductase</fullName>
        <shortName evidence="5">Peptide Met(O) reductase</shortName>
    </alternativeName>
</protein>
<dbReference type="NCBIfam" id="TIGR00401">
    <property type="entry name" value="msrA"/>
    <property type="match status" value="1"/>
</dbReference>
<dbReference type="InterPro" id="IPR036509">
    <property type="entry name" value="Met_Sox_Rdtase_MsrA_sf"/>
</dbReference>
<comment type="similarity">
    <text evidence="1 5">Belongs to the MsrA Met sulfoxide reductase family.</text>
</comment>
<keyword evidence="8" id="KW-1185">Reference proteome</keyword>
<organism evidence="7 8">
    <name type="scientific">Polycladospora coralii</name>
    <dbReference type="NCBI Taxonomy" id="2771432"/>
    <lineage>
        <taxon>Bacteria</taxon>
        <taxon>Bacillati</taxon>
        <taxon>Bacillota</taxon>
        <taxon>Bacilli</taxon>
        <taxon>Bacillales</taxon>
        <taxon>Thermoactinomycetaceae</taxon>
        <taxon>Polycladospora</taxon>
    </lineage>
</organism>
<feature type="domain" description="Peptide methionine sulphoxide reductase MsrA" evidence="6">
    <location>
        <begin position="50"/>
        <end position="200"/>
    </location>
</feature>
<evidence type="ECO:0000313" key="8">
    <source>
        <dbReference type="Proteomes" id="UP000661691"/>
    </source>
</evidence>
<dbReference type="Pfam" id="PF01625">
    <property type="entry name" value="PMSR"/>
    <property type="match status" value="1"/>
</dbReference>
<comment type="caution">
    <text evidence="7">The sequence shown here is derived from an EMBL/GenBank/DDBJ whole genome shotgun (WGS) entry which is preliminary data.</text>
</comment>